<name>A0A1I3X560_9LACT</name>
<dbReference type="CDD" id="cd06171">
    <property type="entry name" value="Sigma70_r4"/>
    <property type="match status" value="1"/>
</dbReference>
<proteinExistence type="predicted"/>
<dbReference type="Proteomes" id="UP000199589">
    <property type="component" value="Unassembled WGS sequence"/>
</dbReference>
<dbReference type="GO" id="GO:0006352">
    <property type="term" value="P:DNA-templated transcription initiation"/>
    <property type="evidence" value="ECO:0007669"/>
    <property type="project" value="InterPro"/>
</dbReference>
<accession>A0A1I3X560</accession>
<dbReference type="AlphaFoldDB" id="A0A1I3X560"/>
<evidence type="ECO:0000313" key="2">
    <source>
        <dbReference type="EMBL" id="SFK14690.1"/>
    </source>
</evidence>
<dbReference type="GO" id="GO:0016987">
    <property type="term" value="F:sigma factor activity"/>
    <property type="evidence" value="ECO:0007669"/>
    <property type="project" value="InterPro"/>
</dbReference>
<dbReference type="Pfam" id="PF08281">
    <property type="entry name" value="Sigma70_r4_2"/>
    <property type="match status" value="1"/>
</dbReference>
<protein>
    <submittedName>
        <fullName evidence="2">RNA polymerase sigma factor, sigma-70 family</fullName>
    </submittedName>
</protein>
<feature type="domain" description="RNA polymerase sigma factor 70 region 4 type 2" evidence="1">
    <location>
        <begin position="80"/>
        <end position="131"/>
    </location>
</feature>
<reference evidence="3" key="1">
    <citation type="submission" date="2016-10" db="EMBL/GenBank/DDBJ databases">
        <authorList>
            <person name="Varghese N."/>
            <person name="Submissions S."/>
        </authorList>
    </citation>
    <scope>NUCLEOTIDE SEQUENCE [LARGE SCALE GENOMIC DNA]</scope>
    <source>
        <strain evidence="3">DSM 16108</strain>
    </source>
</reference>
<dbReference type="RefSeq" id="WP_245750930.1">
    <property type="nucleotide sequence ID" value="NZ_FOSJ01000012.1"/>
</dbReference>
<sequence length="142" mass="16594">MKLSAFQEKIVKEFDYICKLTIKNERKDYFKHLQRISSREVSFSELGEKALSHFSTTDLIPGDYHTFVIKGIPIKIKSTALSEALKELTSRKREILLLYYFIGMNDPEIAKLLNLSVSTVNEHRLNALETLKHYMEDDYCEK</sequence>
<dbReference type="NCBIfam" id="TIGR02937">
    <property type="entry name" value="sigma70-ECF"/>
    <property type="match status" value="1"/>
</dbReference>
<dbReference type="InterPro" id="IPR013249">
    <property type="entry name" value="RNA_pol_sigma70_r4_t2"/>
</dbReference>
<dbReference type="Gene3D" id="1.10.10.10">
    <property type="entry name" value="Winged helix-like DNA-binding domain superfamily/Winged helix DNA-binding domain"/>
    <property type="match status" value="1"/>
</dbReference>
<gene>
    <name evidence="2" type="ORF">SAMN04488569_101231</name>
</gene>
<dbReference type="EMBL" id="FOSJ01000012">
    <property type="protein sequence ID" value="SFK14690.1"/>
    <property type="molecule type" value="Genomic_DNA"/>
</dbReference>
<dbReference type="GO" id="GO:0003677">
    <property type="term" value="F:DNA binding"/>
    <property type="evidence" value="ECO:0007669"/>
    <property type="project" value="InterPro"/>
</dbReference>
<keyword evidence="3" id="KW-1185">Reference proteome</keyword>
<dbReference type="InterPro" id="IPR036388">
    <property type="entry name" value="WH-like_DNA-bd_sf"/>
</dbReference>
<dbReference type="InterPro" id="IPR014284">
    <property type="entry name" value="RNA_pol_sigma-70_dom"/>
</dbReference>
<dbReference type="InterPro" id="IPR013324">
    <property type="entry name" value="RNA_pol_sigma_r3/r4-like"/>
</dbReference>
<organism evidence="2 3">
    <name type="scientific">Marinilactibacillus piezotolerans</name>
    <dbReference type="NCBI Taxonomy" id="258723"/>
    <lineage>
        <taxon>Bacteria</taxon>
        <taxon>Bacillati</taxon>
        <taxon>Bacillota</taxon>
        <taxon>Bacilli</taxon>
        <taxon>Lactobacillales</taxon>
        <taxon>Carnobacteriaceae</taxon>
        <taxon>Marinilactibacillus</taxon>
    </lineage>
</organism>
<evidence type="ECO:0000313" key="3">
    <source>
        <dbReference type="Proteomes" id="UP000199589"/>
    </source>
</evidence>
<dbReference type="SUPFAM" id="SSF88659">
    <property type="entry name" value="Sigma3 and sigma4 domains of RNA polymerase sigma factors"/>
    <property type="match status" value="1"/>
</dbReference>
<evidence type="ECO:0000259" key="1">
    <source>
        <dbReference type="Pfam" id="PF08281"/>
    </source>
</evidence>